<dbReference type="OrthoDB" id="2286203at2759"/>
<evidence type="ECO:0000256" key="4">
    <source>
        <dbReference type="ARBA" id="ARBA00023054"/>
    </source>
</evidence>
<organism evidence="7 8">
    <name type="scientific">Trichuris trichiura</name>
    <name type="common">Whipworm</name>
    <name type="synonym">Trichocephalus trichiurus</name>
    <dbReference type="NCBI Taxonomy" id="36087"/>
    <lineage>
        <taxon>Eukaryota</taxon>
        <taxon>Metazoa</taxon>
        <taxon>Ecdysozoa</taxon>
        <taxon>Nematoda</taxon>
        <taxon>Enoplea</taxon>
        <taxon>Dorylaimia</taxon>
        <taxon>Trichinellida</taxon>
        <taxon>Trichuridae</taxon>
        <taxon>Trichuris</taxon>
    </lineage>
</organism>
<keyword evidence="8" id="KW-1185">Reference proteome</keyword>
<dbReference type="Pfam" id="PF11594">
    <property type="entry name" value="Med28"/>
    <property type="match status" value="1"/>
</dbReference>
<evidence type="ECO:0000256" key="6">
    <source>
        <dbReference type="ARBA" id="ARBA00023242"/>
    </source>
</evidence>
<proteinExistence type="inferred from homology"/>
<dbReference type="InterPro" id="IPR021640">
    <property type="entry name" value="Mediator_Med28"/>
</dbReference>
<keyword evidence="5" id="KW-0804">Transcription</keyword>
<accession>A0A077ZE84</accession>
<keyword evidence="4" id="KW-0175">Coiled coil</keyword>
<evidence type="ECO:0000313" key="8">
    <source>
        <dbReference type="Proteomes" id="UP000030665"/>
    </source>
</evidence>
<sequence length="87" mass="9822">MLEEVKMPEDGKVAWSEFQSALRSCLGPFRTSAGVPSVNAEEIKTSAEVAAHNFIEASRKLESYFTRKYHLFCAYLPEEALKEACFE</sequence>
<evidence type="ECO:0000256" key="3">
    <source>
        <dbReference type="ARBA" id="ARBA00023015"/>
    </source>
</evidence>
<dbReference type="EMBL" id="HG806394">
    <property type="protein sequence ID" value="CDW58677.1"/>
    <property type="molecule type" value="Genomic_DNA"/>
</dbReference>
<keyword evidence="3" id="KW-0805">Transcription regulation</keyword>
<dbReference type="GO" id="GO:0005634">
    <property type="term" value="C:nucleus"/>
    <property type="evidence" value="ECO:0007669"/>
    <property type="project" value="UniProtKB-SubCell"/>
</dbReference>
<dbReference type="Proteomes" id="UP000030665">
    <property type="component" value="Unassembled WGS sequence"/>
</dbReference>
<evidence type="ECO:0000256" key="1">
    <source>
        <dbReference type="ARBA" id="ARBA00004123"/>
    </source>
</evidence>
<comment type="subcellular location">
    <subcellularLocation>
        <location evidence="1">Nucleus</location>
    </subcellularLocation>
</comment>
<evidence type="ECO:0000313" key="7">
    <source>
        <dbReference type="EMBL" id="CDW58677.1"/>
    </source>
</evidence>
<comment type="similarity">
    <text evidence="2">Belongs to the Mediator complex subunit 28 family.</text>
</comment>
<evidence type="ECO:0000256" key="5">
    <source>
        <dbReference type="ARBA" id="ARBA00023163"/>
    </source>
</evidence>
<keyword evidence="6" id="KW-0539">Nucleus</keyword>
<reference evidence="7" key="2">
    <citation type="submission" date="2014-03" db="EMBL/GenBank/DDBJ databases">
        <title>The whipworm genome and dual-species transcriptomics of an intimate host-pathogen interaction.</title>
        <authorList>
            <person name="Foth B.J."/>
            <person name="Tsai I.J."/>
            <person name="Reid A.J."/>
            <person name="Bancroft A.J."/>
            <person name="Nichol S."/>
            <person name="Tracey A."/>
            <person name="Holroyd N."/>
            <person name="Cotton J.A."/>
            <person name="Stanley E.J."/>
            <person name="Zarowiecki M."/>
            <person name="Liu J.Z."/>
            <person name="Huckvale T."/>
            <person name="Cooper P.J."/>
            <person name="Grencis R.K."/>
            <person name="Berriman M."/>
        </authorList>
    </citation>
    <scope>NUCLEOTIDE SEQUENCE [LARGE SCALE GENOMIC DNA]</scope>
</reference>
<name>A0A077ZE84_TRITR</name>
<dbReference type="AlphaFoldDB" id="A0A077ZE84"/>
<protein>
    <submittedName>
        <fullName evidence="7">Mediator of rna polymerase ii transcription subun it</fullName>
    </submittedName>
</protein>
<gene>
    <name evidence="7" type="ORF">TTRE_0000700201</name>
</gene>
<reference evidence="7" key="1">
    <citation type="submission" date="2014-01" db="EMBL/GenBank/DDBJ databases">
        <authorList>
            <person name="Aslett M."/>
        </authorList>
    </citation>
    <scope>NUCLEOTIDE SEQUENCE</scope>
</reference>
<evidence type="ECO:0000256" key="2">
    <source>
        <dbReference type="ARBA" id="ARBA00005571"/>
    </source>
</evidence>